<protein>
    <submittedName>
        <fullName evidence="2">Scramblase</fullName>
    </submittedName>
</protein>
<feature type="compositionally biased region" description="Gly residues" evidence="1">
    <location>
        <begin position="346"/>
        <end position="491"/>
    </location>
</feature>
<dbReference type="PANTHER" id="PTHR23248:SF9">
    <property type="entry name" value="PHOSPHOLIPID SCRAMBLASE"/>
    <property type="match status" value="1"/>
</dbReference>
<keyword evidence="3" id="KW-1185">Reference proteome</keyword>
<evidence type="ECO:0000313" key="3">
    <source>
        <dbReference type="Proteomes" id="UP000806528"/>
    </source>
</evidence>
<proteinExistence type="predicted"/>
<sequence>MHAPLFTAPVLLVEQPHRLHRSEGHYEVVDERGHPLAHVNEHMSSWRGLRGQHRPHTFTIYDTRGRPLITLHKPWERGRPHIHVSGPRGERYGTIVQDRSFTGSRFRIDDPRGRRVGELRGDRKGWRYSVLDHAGVEVARLGKEHPGLRGQFFTTEDRYALEFAYDLPWPLRRMVLAAALTVDVLLHEQEAEFYHSHYADFRRYPEYGYQPRHHWHHPRRGYLVDRRRRAPLAPRSSFRAPHSGGAYVPLRESAPPQAGYAPYSGPVHAAHSAPGVQRSAPVSRNTAGPRRTTPGGGGGASSGAGARRARSEMQQRSAPARRTSGSASSASRSGPAVVGSSRAGGSRAGGSGASFGGSGGGGFSGGGGSRGSGASSGGGSRRSGGSSGGSRGGFGGGGSGASFGGGRSSGGGGGSSSGGSRGGGGSKGVGGGYRRSGGAGGSSRSGGAKSMGGSRGGGSKGRGGSARGGGGSRRSGGGGSRRSGGGGSRRSGGGRRR</sequence>
<dbReference type="EMBL" id="JADBGI010000010">
    <property type="protein sequence ID" value="MBE2999630.1"/>
    <property type="molecule type" value="Genomic_DNA"/>
</dbReference>
<reference evidence="2 3" key="1">
    <citation type="submission" date="2020-09" db="EMBL/GenBank/DDBJ databases">
        <title>Diversity and distribution of actinomycetes associated with coral in the coast of Hainan.</title>
        <authorList>
            <person name="Li F."/>
        </authorList>
    </citation>
    <scope>NUCLEOTIDE SEQUENCE [LARGE SCALE GENOMIC DNA]</scope>
    <source>
        <strain evidence="2 3">HNM0947</strain>
    </source>
</reference>
<feature type="region of interest" description="Disordered" evidence="1">
    <location>
        <begin position="233"/>
        <end position="497"/>
    </location>
</feature>
<accession>A0ABR9P7F7</accession>
<dbReference type="Proteomes" id="UP000806528">
    <property type="component" value="Unassembled WGS sequence"/>
</dbReference>
<feature type="compositionally biased region" description="Low complexity" evidence="1">
    <location>
        <begin position="316"/>
        <end position="345"/>
    </location>
</feature>
<dbReference type="SUPFAM" id="SSF54518">
    <property type="entry name" value="Tubby C-terminal domain-like"/>
    <property type="match status" value="1"/>
</dbReference>
<comment type="caution">
    <text evidence="2">The sequence shown here is derived from an EMBL/GenBank/DDBJ whole genome shotgun (WGS) entry which is preliminary data.</text>
</comment>
<evidence type="ECO:0000313" key="2">
    <source>
        <dbReference type="EMBL" id="MBE2999630.1"/>
    </source>
</evidence>
<name>A0ABR9P7F7_9ACTN</name>
<gene>
    <name evidence="2" type="ORF">IDM40_13060</name>
</gene>
<dbReference type="RefSeq" id="WP_193122262.1">
    <property type="nucleotide sequence ID" value="NZ_JADBGI010000010.1"/>
</dbReference>
<dbReference type="Pfam" id="PF03803">
    <property type="entry name" value="Scramblase"/>
    <property type="match status" value="1"/>
</dbReference>
<organism evidence="2 3">
    <name type="scientific">Nocardiopsis coralli</name>
    <dbReference type="NCBI Taxonomy" id="2772213"/>
    <lineage>
        <taxon>Bacteria</taxon>
        <taxon>Bacillati</taxon>
        <taxon>Actinomycetota</taxon>
        <taxon>Actinomycetes</taxon>
        <taxon>Streptosporangiales</taxon>
        <taxon>Nocardiopsidaceae</taxon>
        <taxon>Nocardiopsis</taxon>
    </lineage>
</organism>
<dbReference type="InterPro" id="IPR005552">
    <property type="entry name" value="Scramblase"/>
</dbReference>
<dbReference type="PANTHER" id="PTHR23248">
    <property type="entry name" value="PHOSPHOLIPID SCRAMBLASE-RELATED"/>
    <property type="match status" value="1"/>
</dbReference>
<evidence type="ECO:0000256" key="1">
    <source>
        <dbReference type="SAM" id="MobiDB-lite"/>
    </source>
</evidence>
<dbReference type="InterPro" id="IPR025659">
    <property type="entry name" value="Tubby-like_C"/>
</dbReference>